<dbReference type="InterPro" id="IPR029063">
    <property type="entry name" value="SAM-dependent_MTases_sf"/>
</dbReference>
<name>A0A0C3J5S2_PISTI</name>
<gene>
    <name evidence="5" type="ORF">M404DRAFT_1000529</name>
</gene>
<dbReference type="InterPro" id="IPR050320">
    <property type="entry name" value="N5-glutamine_MTase"/>
</dbReference>
<feature type="domain" description="Release factor glutamine methyltransferase N-terminal" evidence="4">
    <location>
        <begin position="16"/>
        <end position="63"/>
    </location>
</feature>
<dbReference type="Pfam" id="PF17827">
    <property type="entry name" value="PrmC_N"/>
    <property type="match status" value="1"/>
</dbReference>
<dbReference type="GO" id="GO:0008276">
    <property type="term" value="F:protein methyltransferase activity"/>
    <property type="evidence" value="ECO:0007669"/>
    <property type="project" value="InterPro"/>
</dbReference>
<evidence type="ECO:0000256" key="1">
    <source>
        <dbReference type="ARBA" id="ARBA00022603"/>
    </source>
</evidence>
<dbReference type="PANTHER" id="PTHR18895">
    <property type="entry name" value="HEMK METHYLTRANSFERASE"/>
    <property type="match status" value="1"/>
</dbReference>
<dbReference type="NCBIfam" id="TIGR00536">
    <property type="entry name" value="hemK_fam"/>
    <property type="match status" value="1"/>
</dbReference>
<dbReference type="Gene3D" id="3.40.50.150">
    <property type="entry name" value="Vaccinia Virus protein VP39"/>
    <property type="match status" value="1"/>
</dbReference>
<sequence length="294" mass="32359">MRSPSGNVLSQLPKKLASLLGCESARLELKWMKESLRPSDHPSTLQKMVERRLQGEPLQYILGTTPFGPLSLLCRPPTLIPRPETEDWTLRLANTTSPKSSRPLSVLDLCTGSGCIPLLLCHLWPPGSTRAFGVDISKQAIKLATDNAARCNIPAHSSADILCNVFVPVLGDLRDTIFLKKLGAPFDVVTANPPYIPEQEYDQLSASVKDYEDLRALLGDLPESPIQNGLSFYHLIARFLAEKGILRNGATVALEVGDRQAEAVENILHCSAGLRHTEIWTDPWGKQRVVLARV</sequence>
<keyword evidence="6" id="KW-1185">Reference proteome</keyword>
<evidence type="ECO:0000256" key="3">
    <source>
        <dbReference type="ARBA" id="ARBA00022691"/>
    </source>
</evidence>
<dbReference type="GO" id="GO:0032259">
    <property type="term" value="P:methylation"/>
    <property type="evidence" value="ECO:0007669"/>
    <property type="project" value="UniProtKB-KW"/>
</dbReference>
<dbReference type="PANTHER" id="PTHR18895:SF74">
    <property type="entry name" value="MTRF1L RELEASE FACTOR GLUTAMINE METHYLTRANSFERASE"/>
    <property type="match status" value="1"/>
</dbReference>
<dbReference type="FunCoup" id="A0A0C3J5S2">
    <property type="interactions" value="6"/>
</dbReference>
<dbReference type="InParanoid" id="A0A0C3J5S2"/>
<dbReference type="OrthoDB" id="269872at2759"/>
<dbReference type="CDD" id="cd02440">
    <property type="entry name" value="AdoMet_MTases"/>
    <property type="match status" value="1"/>
</dbReference>
<protein>
    <recommendedName>
        <fullName evidence="4">Release factor glutamine methyltransferase N-terminal domain-containing protein</fullName>
    </recommendedName>
</protein>
<dbReference type="HOGENOM" id="CLU_018398_0_2_1"/>
<dbReference type="AlphaFoldDB" id="A0A0C3J5S2"/>
<organism evidence="5 6">
    <name type="scientific">Pisolithus tinctorius Marx 270</name>
    <dbReference type="NCBI Taxonomy" id="870435"/>
    <lineage>
        <taxon>Eukaryota</taxon>
        <taxon>Fungi</taxon>
        <taxon>Dikarya</taxon>
        <taxon>Basidiomycota</taxon>
        <taxon>Agaricomycotina</taxon>
        <taxon>Agaricomycetes</taxon>
        <taxon>Agaricomycetidae</taxon>
        <taxon>Boletales</taxon>
        <taxon>Sclerodermatineae</taxon>
        <taxon>Pisolithaceae</taxon>
        <taxon>Pisolithus</taxon>
    </lineage>
</organism>
<keyword evidence="3" id="KW-0949">S-adenosyl-L-methionine</keyword>
<dbReference type="Gene3D" id="1.10.8.10">
    <property type="entry name" value="DNA helicase RuvA subunit, C-terminal domain"/>
    <property type="match status" value="1"/>
</dbReference>
<dbReference type="InterPro" id="IPR004556">
    <property type="entry name" value="HemK-like"/>
</dbReference>
<evidence type="ECO:0000256" key="2">
    <source>
        <dbReference type="ARBA" id="ARBA00022679"/>
    </source>
</evidence>
<keyword evidence="1" id="KW-0489">Methyltransferase</keyword>
<keyword evidence="2" id="KW-0808">Transferase</keyword>
<dbReference type="InterPro" id="IPR040758">
    <property type="entry name" value="PrmC_N"/>
</dbReference>
<dbReference type="Proteomes" id="UP000054217">
    <property type="component" value="Unassembled WGS sequence"/>
</dbReference>
<dbReference type="GO" id="GO:0005739">
    <property type="term" value="C:mitochondrion"/>
    <property type="evidence" value="ECO:0007669"/>
    <property type="project" value="TreeGrafter"/>
</dbReference>
<reference evidence="6" key="2">
    <citation type="submission" date="2015-01" db="EMBL/GenBank/DDBJ databases">
        <title>Evolutionary Origins and Diversification of the Mycorrhizal Mutualists.</title>
        <authorList>
            <consortium name="DOE Joint Genome Institute"/>
            <consortium name="Mycorrhizal Genomics Consortium"/>
            <person name="Kohler A."/>
            <person name="Kuo A."/>
            <person name="Nagy L.G."/>
            <person name="Floudas D."/>
            <person name="Copeland A."/>
            <person name="Barry K.W."/>
            <person name="Cichocki N."/>
            <person name="Veneault-Fourrey C."/>
            <person name="LaButti K."/>
            <person name="Lindquist E.A."/>
            <person name="Lipzen A."/>
            <person name="Lundell T."/>
            <person name="Morin E."/>
            <person name="Murat C."/>
            <person name="Riley R."/>
            <person name="Ohm R."/>
            <person name="Sun H."/>
            <person name="Tunlid A."/>
            <person name="Henrissat B."/>
            <person name="Grigoriev I.V."/>
            <person name="Hibbett D.S."/>
            <person name="Martin F."/>
        </authorList>
    </citation>
    <scope>NUCLEOTIDE SEQUENCE [LARGE SCALE GENOMIC DNA]</scope>
    <source>
        <strain evidence="6">Marx 270</strain>
    </source>
</reference>
<dbReference type="EMBL" id="KN831971">
    <property type="protein sequence ID" value="KIO04398.1"/>
    <property type="molecule type" value="Genomic_DNA"/>
</dbReference>
<evidence type="ECO:0000259" key="4">
    <source>
        <dbReference type="Pfam" id="PF17827"/>
    </source>
</evidence>
<dbReference type="STRING" id="870435.A0A0C3J5S2"/>
<reference evidence="5 6" key="1">
    <citation type="submission" date="2014-04" db="EMBL/GenBank/DDBJ databases">
        <authorList>
            <consortium name="DOE Joint Genome Institute"/>
            <person name="Kuo A."/>
            <person name="Kohler A."/>
            <person name="Costa M.D."/>
            <person name="Nagy L.G."/>
            <person name="Floudas D."/>
            <person name="Copeland A."/>
            <person name="Barry K.W."/>
            <person name="Cichocki N."/>
            <person name="Veneault-Fourrey C."/>
            <person name="LaButti K."/>
            <person name="Lindquist E.A."/>
            <person name="Lipzen A."/>
            <person name="Lundell T."/>
            <person name="Morin E."/>
            <person name="Murat C."/>
            <person name="Sun H."/>
            <person name="Tunlid A."/>
            <person name="Henrissat B."/>
            <person name="Grigoriev I.V."/>
            <person name="Hibbett D.S."/>
            <person name="Martin F."/>
            <person name="Nordberg H.P."/>
            <person name="Cantor M.N."/>
            <person name="Hua S.X."/>
        </authorList>
    </citation>
    <scope>NUCLEOTIDE SEQUENCE [LARGE SCALE GENOMIC DNA]</scope>
    <source>
        <strain evidence="5 6">Marx 270</strain>
    </source>
</reference>
<accession>A0A0C3J5S2</accession>
<dbReference type="SUPFAM" id="SSF53335">
    <property type="entry name" value="S-adenosyl-L-methionine-dependent methyltransferases"/>
    <property type="match status" value="1"/>
</dbReference>
<proteinExistence type="predicted"/>
<evidence type="ECO:0000313" key="6">
    <source>
        <dbReference type="Proteomes" id="UP000054217"/>
    </source>
</evidence>
<evidence type="ECO:0000313" key="5">
    <source>
        <dbReference type="EMBL" id="KIO04398.1"/>
    </source>
</evidence>